<evidence type="ECO:0000256" key="11">
    <source>
        <dbReference type="ARBA" id="ARBA00023180"/>
    </source>
</evidence>
<dbReference type="InterPro" id="IPR017103">
    <property type="entry name" value="Iontropic_Glu_rcpt_pln"/>
</dbReference>
<comment type="caution">
    <text evidence="18">The sequence shown here is derived from an EMBL/GenBank/DDBJ whole genome shotgun (WGS) entry which is preliminary data.</text>
</comment>
<comment type="function">
    <text evidence="14">Glutamate-gated receptor that probably acts as a non-selective cation channel. May be involved in light-signal transduction and calcium homeostasis via the regulation of calcium influx into cells.</text>
</comment>
<dbReference type="EMBL" id="JAGFBR010000009">
    <property type="protein sequence ID" value="KAH0462093.1"/>
    <property type="molecule type" value="Genomic_DNA"/>
</dbReference>
<dbReference type="SUPFAM" id="SSF53850">
    <property type="entry name" value="Periplasmic binding protein-like II"/>
    <property type="match status" value="1"/>
</dbReference>
<dbReference type="InterPro" id="IPR044440">
    <property type="entry name" value="GABAb_receptor_plant_PBP1"/>
</dbReference>
<feature type="transmembrane region" description="Helical" evidence="16">
    <location>
        <begin position="678"/>
        <end position="696"/>
    </location>
</feature>
<dbReference type="InterPro" id="IPR001320">
    <property type="entry name" value="Iontro_rcpt_C"/>
</dbReference>
<evidence type="ECO:0000259" key="17">
    <source>
        <dbReference type="SMART" id="SM00079"/>
    </source>
</evidence>
<feature type="domain" description="Ionotropic glutamate receptor C-terminal" evidence="17">
    <location>
        <begin position="492"/>
        <end position="838"/>
    </location>
</feature>
<dbReference type="FunFam" id="3.40.50.2300:FF:000188">
    <property type="entry name" value="Glutamate receptor"/>
    <property type="match status" value="1"/>
</dbReference>
<evidence type="ECO:0000256" key="10">
    <source>
        <dbReference type="ARBA" id="ARBA00023170"/>
    </source>
</evidence>
<dbReference type="InterPro" id="IPR019594">
    <property type="entry name" value="Glu/Gly-bd"/>
</dbReference>
<dbReference type="InterPro" id="IPR001828">
    <property type="entry name" value="ANF_lig-bd_rcpt"/>
</dbReference>
<dbReference type="Proteomes" id="UP000775213">
    <property type="component" value="Unassembled WGS sequence"/>
</dbReference>
<keyword evidence="19" id="KW-1185">Reference proteome</keyword>
<dbReference type="Gene3D" id="3.40.50.2300">
    <property type="match status" value="3"/>
</dbReference>
<gene>
    <name evidence="18" type="ORF">IEQ34_009668</name>
</gene>
<evidence type="ECO:0000256" key="16">
    <source>
        <dbReference type="SAM" id="Phobius"/>
    </source>
</evidence>
<name>A0AAV7H339_DENCH</name>
<evidence type="ECO:0000313" key="19">
    <source>
        <dbReference type="Proteomes" id="UP000775213"/>
    </source>
</evidence>
<evidence type="ECO:0000256" key="1">
    <source>
        <dbReference type="ARBA" id="ARBA00004141"/>
    </source>
</evidence>
<dbReference type="GO" id="GO:0016020">
    <property type="term" value="C:membrane"/>
    <property type="evidence" value="ECO:0007669"/>
    <property type="project" value="UniProtKB-SubCell"/>
</dbReference>
<keyword evidence="5 16" id="KW-0812">Transmembrane</keyword>
<keyword evidence="8 15" id="KW-0406">Ion transport</keyword>
<evidence type="ECO:0000256" key="4">
    <source>
        <dbReference type="ARBA" id="ARBA00022448"/>
    </source>
</evidence>
<evidence type="ECO:0000256" key="7">
    <source>
        <dbReference type="ARBA" id="ARBA00022989"/>
    </source>
</evidence>
<proteinExistence type="inferred from homology"/>
<dbReference type="GO" id="GO:0015276">
    <property type="term" value="F:ligand-gated monoatomic ion channel activity"/>
    <property type="evidence" value="ECO:0007669"/>
    <property type="project" value="InterPro"/>
</dbReference>
<protein>
    <recommendedName>
        <fullName evidence="15">Glutamate receptor</fullName>
    </recommendedName>
</protein>
<dbReference type="PANTHER" id="PTHR34836">
    <property type="entry name" value="OS06G0188250 PROTEIN"/>
    <property type="match status" value="1"/>
</dbReference>
<keyword evidence="12 15" id="KW-1071">Ligand-gated ion channel</keyword>
<keyword evidence="13 15" id="KW-0407">Ion channel</keyword>
<comment type="subcellular location">
    <subcellularLocation>
        <location evidence="1">Membrane</location>
        <topology evidence="1">Multi-pass membrane protein</topology>
    </subcellularLocation>
</comment>
<evidence type="ECO:0000256" key="13">
    <source>
        <dbReference type="ARBA" id="ARBA00023303"/>
    </source>
</evidence>
<dbReference type="AlphaFoldDB" id="A0AAV7H339"/>
<dbReference type="SMART" id="SM00079">
    <property type="entry name" value="PBPe"/>
    <property type="match status" value="1"/>
</dbReference>
<evidence type="ECO:0000313" key="18">
    <source>
        <dbReference type="EMBL" id="KAH0462093.1"/>
    </source>
</evidence>
<dbReference type="SUPFAM" id="SSF53822">
    <property type="entry name" value="Periplasmic binding protein-like I"/>
    <property type="match status" value="1"/>
</dbReference>
<keyword evidence="11" id="KW-0325">Glycoprotein</keyword>
<evidence type="ECO:0000256" key="3">
    <source>
        <dbReference type="ARBA" id="ARBA00011095"/>
    </source>
</evidence>
<comment type="function">
    <text evidence="15">Glutamate-gated receptor that probably acts as non-selective cation channel.</text>
</comment>
<evidence type="ECO:0000256" key="8">
    <source>
        <dbReference type="ARBA" id="ARBA00023065"/>
    </source>
</evidence>
<dbReference type="InterPro" id="IPR015683">
    <property type="entry name" value="Ionotropic_Glu_rcpt"/>
</dbReference>
<feature type="transmembrane region" description="Helical" evidence="16">
    <location>
        <begin position="648"/>
        <end position="666"/>
    </location>
</feature>
<keyword evidence="4 15" id="KW-0813">Transport</keyword>
<keyword evidence="6" id="KW-0732">Signal</keyword>
<evidence type="ECO:0000256" key="5">
    <source>
        <dbReference type="ARBA" id="ARBA00022692"/>
    </source>
</evidence>
<evidence type="ECO:0000256" key="6">
    <source>
        <dbReference type="ARBA" id="ARBA00022729"/>
    </source>
</evidence>
<feature type="transmembrane region" description="Helical" evidence="16">
    <location>
        <begin position="856"/>
        <end position="880"/>
    </location>
</feature>
<organism evidence="18 19">
    <name type="scientific">Dendrobium chrysotoxum</name>
    <name type="common">Orchid</name>
    <dbReference type="NCBI Taxonomy" id="161865"/>
    <lineage>
        <taxon>Eukaryota</taxon>
        <taxon>Viridiplantae</taxon>
        <taxon>Streptophyta</taxon>
        <taxon>Embryophyta</taxon>
        <taxon>Tracheophyta</taxon>
        <taxon>Spermatophyta</taxon>
        <taxon>Magnoliopsida</taxon>
        <taxon>Liliopsida</taxon>
        <taxon>Asparagales</taxon>
        <taxon>Orchidaceae</taxon>
        <taxon>Epidendroideae</taxon>
        <taxon>Malaxideae</taxon>
        <taxon>Dendrobiinae</taxon>
        <taxon>Dendrobium</taxon>
    </lineage>
</organism>
<evidence type="ECO:0000256" key="15">
    <source>
        <dbReference type="PIRNR" id="PIRNR037090"/>
    </source>
</evidence>
<comment type="similarity">
    <text evidence="2 15">Belongs to the glutamate-gated ion channel (TC 1.A.10.1) family.</text>
</comment>
<dbReference type="CDD" id="cd13686">
    <property type="entry name" value="GluR_Plant"/>
    <property type="match status" value="1"/>
</dbReference>
<comment type="subunit">
    <text evidence="3">May form heteromers.</text>
</comment>
<evidence type="ECO:0000256" key="14">
    <source>
        <dbReference type="ARBA" id="ARBA00049638"/>
    </source>
</evidence>
<evidence type="ECO:0000256" key="12">
    <source>
        <dbReference type="ARBA" id="ARBA00023286"/>
    </source>
</evidence>
<feature type="transmembrane region" description="Helical" evidence="16">
    <location>
        <begin position="618"/>
        <end position="636"/>
    </location>
</feature>
<evidence type="ECO:0000256" key="2">
    <source>
        <dbReference type="ARBA" id="ARBA00008685"/>
    </source>
</evidence>
<dbReference type="Pfam" id="PF01094">
    <property type="entry name" value="ANF_receptor"/>
    <property type="match status" value="1"/>
</dbReference>
<sequence>MPRLDSFLSVVDLATTIICLASTADQLLRSNSKQMDRRVLFSASFLFLLMLRNGAPTPTAVAEVSVGVILSLQTKSGWKSLTSIRMAVDDFYALHNNYTTRIALRVLDSKQDAVDAAAAAVDLMKNSKVAAIIGPMSSREAEFVVVLGNATQTPVISYSASSPSLSVTNTPYFVRATIKYSDQCPLIAAIVKSYGWHQVIPIYEDSVYGAAILPSLIDSLQSVDARVPNRAAIVPSASEDRIAAELYRLKTLPTRIFVVHMMPSLASRLFRIATAAGMLAEGYVWIATDIITNVVDMVGALDLTAMQGVIGVRPHVPSSPELERFTTRWRARLRRENPDDNSSQFDPSVFQLWAYDATQALAAAVERAFTAGELDFQWINRTGGSNSIHLAAELGAFKAGPQLLAAVQSTSLSGLSGEFRFHGGELNPPVFEIINFVGRGGRTVGFWTPASGISSELGSIESSAAAKLKVVIWPGESTTVPRGWEVPTGGKKLQIAVPVKNGFNQFVNVERDMATNATTITGFCIDVFDAVMAAMPYAVLYKYIPFKDSAASYDDLVSQVFYKNFDAVVGDTTILANRSHYVDFTLPYTESGVAMVVPLVQDNSRNGWIFLKPLTTDLWLGGVAFFFFTGMVVWAIEHRINPEFRGSPPQQIGTTLYFVFAILVFSHKEKLESNLSRLVVLIWVFVVLILTSSYTATLTSMLTVQQLQPKAYSIGQLLQSKNRVGYQDGSFVHDMLQRLGFSKGRLQNYSTPEQYKDAMLKGSTLGGVDVVFDEIPYLNLFLSESCTDFTMVGRIYKTDGFGFVFPRGSPLVADVSRAILNVTEGNIMMNIERKWFGDQRICAAAISSSSLDVWRFGGLFLVTGTVSILCVMLYIGIFIWKEWDCLRAAAINSKNRGVSIWDKIAAWARHYDSFKDNSSVITRKKKTDQELSCKDVVNTDDGLLQLSGTLSISDVSAPKFASPESVVASGS</sequence>
<dbReference type="FunFam" id="1.10.287.70:FF:000037">
    <property type="entry name" value="Glutamate receptor"/>
    <property type="match status" value="1"/>
</dbReference>
<dbReference type="InterPro" id="IPR028082">
    <property type="entry name" value="Peripla_BP_I"/>
</dbReference>
<evidence type="ECO:0000256" key="9">
    <source>
        <dbReference type="ARBA" id="ARBA00023136"/>
    </source>
</evidence>
<dbReference type="FunFam" id="3.40.190.10:FF:000195">
    <property type="entry name" value="Glutamate receptor 2.7"/>
    <property type="match status" value="1"/>
</dbReference>
<dbReference type="Gene3D" id="1.10.287.70">
    <property type="match status" value="1"/>
</dbReference>
<keyword evidence="7 16" id="KW-1133">Transmembrane helix</keyword>
<dbReference type="PANTHER" id="PTHR34836:SF1">
    <property type="entry name" value="OS09G0428600 PROTEIN"/>
    <property type="match status" value="1"/>
</dbReference>
<keyword evidence="9 15" id="KW-0472">Membrane</keyword>
<dbReference type="CDD" id="cd19990">
    <property type="entry name" value="PBP1_GABAb_receptor_plant"/>
    <property type="match status" value="1"/>
</dbReference>
<reference evidence="18 19" key="1">
    <citation type="journal article" date="2021" name="Hortic Res">
        <title>Chromosome-scale assembly of the Dendrobium chrysotoxum genome enhances the understanding of orchid evolution.</title>
        <authorList>
            <person name="Zhang Y."/>
            <person name="Zhang G.Q."/>
            <person name="Zhang D."/>
            <person name="Liu X.D."/>
            <person name="Xu X.Y."/>
            <person name="Sun W.H."/>
            <person name="Yu X."/>
            <person name="Zhu X."/>
            <person name="Wang Z.W."/>
            <person name="Zhao X."/>
            <person name="Zhong W.Y."/>
            <person name="Chen H."/>
            <person name="Yin W.L."/>
            <person name="Huang T."/>
            <person name="Niu S.C."/>
            <person name="Liu Z.J."/>
        </authorList>
    </citation>
    <scope>NUCLEOTIDE SEQUENCE [LARGE SCALE GENOMIC DNA]</scope>
    <source>
        <strain evidence="18">Lindl</strain>
    </source>
</reference>
<dbReference type="Gene3D" id="3.40.190.10">
    <property type="entry name" value="Periplasmic binding protein-like II"/>
    <property type="match status" value="2"/>
</dbReference>
<accession>A0AAV7H339</accession>
<dbReference type="FunFam" id="3.40.190.10:FF:000103">
    <property type="entry name" value="Glutamate receptor"/>
    <property type="match status" value="1"/>
</dbReference>
<dbReference type="Pfam" id="PF00060">
    <property type="entry name" value="Lig_chan"/>
    <property type="match status" value="1"/>
</dbReference>
<dbReference type="Pfam" id="PF10613">
    <property type="entry name" value="Lig_chan-Glu_bd"/>
    <property type="match status" value="1"/>
</dbReference>
<keyword evidence="10 15" id="KW-0675">Receptor</keyword>
<dbReference type="PIRSF" id="PIRSF037090">
    <property type="entry name" value="Iontro_Glu-like_rcpt_pln"/>
    <property type="match status" value="1"/>
</dbReference>